<protein>
    <submittedName>
        <fullName evidence="2">Uncharacterized protein</fullName>
    </submittedName>
</protein>
<reference evidence="2 3" key="1">
    <citation type="submission" date="2018-08" db="EMBL/GenBank/DDBJ databases">
        <title>Aeromicrobium sp. M2KJ-4, whole genome shotgun sequence.</title>
        <authorList>
            <person name="Tuo L."/>
        </authorList>
    </citation>
    <scope>NUCLEOTIDE SEQUENCE [LARGE SCALE GENOMIC DNA]</scope>
    <source>
        <strain evidence="2 3">M2KJ-4</strain>
    </source>
</reference>
<feature type="region of interest" description="Disordered" evidence="1">
    <location>
        <begin position="1"/>
        <end position="62"/>
    </location>
</feature>
<keyword evidence="3" id="KW-1185">Reference proteome</keyword>
<feature type="compositionally biased region" description="Acidic residues" evidence="1">
    <location>
        <begin position="30"/>
        <end position="42"/>
    </location>
</feature>
<dbReference type="RefSeq" id="WP_119702577.1">
    <property type="nucleotide sequence ID" value="NZ_JBHSOI010000001.1"/>
</dbReference>
<sequence>MTEAADRPATDEGSQPSQPWEPGPNAPEGGWDDDDLVDEMSEESFPTSDPPSTWAGEDPADA</sequence>
<evidence type="ECO:0000256" key="1">
    <source>
        <dbReference type="SAM" id="MobiDB-lite"/>
    </source>
</evidence>
<organism evidence="2 3">
    <name type="scientific">Aeromicrobium endophyticum</name>
    <dbReference type="NCBI Taxonomy" id="2292704"/>
    <lineage>
        <taxon>Bacteria</taxon>
        <taxon>Bacillati</taxon>
        <taxon>Actinomycetota</taxon>
        <taxon>Actinomycetes</taxon>
        <taxon>Propionibacteriales</taxon>
        <taxon>Nocardioidaceae</taxon>
        <taxon>Aeromicrobium</taxon>
    </lineage>
</organism>
<feature type="compositionally biased region" description="Basic and acidic residues" evidence="1">
    <location>
        <begin position="1"/>
        <end position="10"/>
    </location>
</feature>
<evidence type="ECO:0000313" key="2">
    <source>
        <dbReference type="EMBL" id="REK72463.1"/>
    </source>
</evidence>
<dbReference type="Proteomes" id="UP000265581">
    <property type="component" value="Unassembled WGS sequence"/>
</dbReference>
<dbReference type="EMBL" id="QUBR01000001">
    <property type="protein sequence ID" value="REK72463.1"/>
    <property type="molecule type" value="Genomic_DNA"/>
</dbReference>
<proteinExistence type="predicted"/>
<evidence type="ECO:0000313" key="3">
    <source>
        <dbReference type="Proteomes" id="UP000265581"/>
    </source>
</evidence>
<gene>
    <name evidence="2" type="ORF">DX116_02195</name>
</gene>
<accession>A0A371P929</accession>
<name>A0A371P929_9ACTN</name>
<comment type="caution">
    <text evidence="2">The sequence shown here is derived from an EMBL/GenBank/DDBJ whole genome shotgun (WGS) entry which is preliminary data.</text>
</comment>
<dbReference type="AlphaFoldDB" id="A0A371P929"/>
<dbReference type="OrthoDB" id="7873635at2"/>